<protein>
    <submittedName>
        <fullName evidence="3">Uncharacterized protein</fullName>
    </submittedName>
</protein>
<dbReference type="Proteomes" id="UP000887566">
    <property type="component" value="Unplaced"/>
</dbReference>
<evidence type="ECO:0000256" key="1">
    <source>
        <dbReference type="SAM" id="MobiDB-lite"/>
    </source>
</evidence>
<dbReference type="AlphaFoldDB" id="A0A914UZ36"/>
<proteinExistence type="predicted"/>
<accession>A0A914UZ36</accession>
<name>A0A914UZ36_9BILA</name>
<keyword evidence="2" id="KW-1185">Reference proteome</keyword>
<organism evidence="2 3">
    <name type="scientific">Plectus sambesii</name>
    <dbReference type="NCBI Taxonomy" id="2011161"/>
    <lineage>
        <taxon>Eukaryota</taxon>
        <taxon>Metazoa</taxon>
        <taxon>Ecdysozoa</taxon>
        <taxon>Nematoda</taxon>
        <taxon>Chromadorea</taxon>
        <taxon>Plectida</taxon>
        <taxon>Plectina</taxon>
        <taxon>Plectoidea</taxon>
        <taxon>Plectidae</taxon>
        <taxon>Plectus</taxon>
    </lineage>
</organism>
<reference evidence="3" key="1">
    <citation type="submission" date="2022-11" db="UniProtKB">
        <authorList>
            <consortium name="WormBaseParasite"/>
        </authorList>
    </citation>
    <scope>IDENTIFICATION</scope>
</reference>
<feature type="region of interest" description="Disordered" evidence="1">
    <location>
        <begin position="52"/>
        <end position="92"/>
    </location>
</feature>
<dbReference type="WBParaSite" id="PSAMB.scaffold1360size32547.g12666.t1">
    <property type="protein sequence ID" value="PSAMB.scaffold1360size32547.g12666.t1"/>
    <property type="gene ID" value="PSAMB.scaffold1360size32547.g12666"/>
</dbReference>
<feature type="compositionally biased region" description="Polar residues" evidence="1">
    <location>
        <begin position="75"/>
        <end position="92"/>
    </location>
</feature>
<sequence>MGQSTSTSRAAKFSGTHKQSQTVGPNGAALRRTPSNVNRNCKEFSKFWVAGGSFQPKRSVRRRRSSLSGRAPSNFRKNTSSSIDQSVTSPSS</sequence>
<evidence type="ECO:0000313" key="2">
    <source>
        <dbReference type="Proteomes" id="UP000887566"/>
    </source>
</evidence>
<feature type="region of interest" description="Disordered" evidence="1">
    <location>
        <begin position="1"/>
        <end position="37"/>
    </location>
</feature>
<evidence type="ECO:0000313" key="3">
    <source>
        <dbReference type="WBParaSite" id="PSAMB.scaffold1360size32547.g12666.t1"/>
    </source>
</evidence>